<proteinExistence type="predicted"/>
<dbReference type="EMBL" id="JARJCW010000004">
    <property type="protein sequence ID" value="KAJ7226056.1"/>
    <property type="molecule type" value="Genomic_DNA"/>
</dbReference>
<keyword evidence="2" id="KW-0812">Transmembrane</keyword>
<keyword evidence="4" id="KW-1185">Reference proteome</keyword>
<feature type="compositionally biased region" description="Basic and acidic residues" evidence="1">
    <location>
        <begin position="299"/>
        <end position="333"/>
    </location>
</feature>
<keyword evidence="2" id="KW-1133">Transmembrane helix</keyword>
<sequence length="349" mass="39813">MVLLSSREATTNGVPFLQNRHESYRGTGVGLVSDVSRMGLQPSKEALEEYTRELRLYFCYSGRRKPTGRRLAWVCGLSIVALIIGFGPSRRYNTESKSREMLRVNSSDEIQEFKDSNCFVLETYAGTCEQCLLLTRPIDLYRFCDAEARRSWKSPNGRRLTQCSAEQISAYWVCIHIAHWAARIFLVQYFCANRCGGVHASTGDPMEDLPDLLLPYDLYFPEQLSSPSFTSRCRGTTKLHSLPFHLCSRTRLLKRLHVLTLFSPGRPSVIRILRSRYLQSQLRYFECAALAANTSRPAAAEREREREPTPDYHDVDPRLRRADPRENEGADHDLGVLIARVKISNSSPP</sequence>
<protein>
    <submittedName>
        <fullName evidence="3">Uncharacterized protein</fullName>
    </submittedName>
</protein>
<reference evidence="3" key="1">
    <citation type="submission" date="2023-03" db="EMBL/GenBank/DDBJ databases">
        <title>Massive genome expansion in bonnet fungi (Mycena s.s.) driven by repeated elements and novel gene families across ecological guilds.</title>
        <authorList>
            <consortium name="Lawrence Berkeley National Laboratory"/>
            <person name="Harder C.B."/>
            <person name="Miyauchi S."/>
            <person name="Viragh M."/>
            <person name="Kuo A."/>
            <person name="Thoen E."/>
            <person name="Andreopoulos B."/>
            <person name="Lu D."/>
            <person name="Skrede I."/>
            <person name="Drula E."/>
            <person name="Henrissat B."/>
            <person name="Morin E."/>
            <person name="Kohler A."/>
            <person name="Barry K."/>
            <person name="LaButti K."/>
            <person name="Morin E."/>
            <person name="Salamov A."/>
            <person name="Lipzen A."/>
            <person name="Mereny Z."/>
            <person name="Hegedus B."/>
            <person name="Baldrian P."/>
            <person name="Stursova M."/>
            <person name="Weitz H."/>
            <person name="Taylor A."/>
            <person name="Grigoriev I.V."/>
            <person name="Nagy L.G."/>
            <person name="Martin F."/>
            <person name="Kauserud H."/>
        </authorList>
    </citation>
    <scope>NUCLEOTIDE SEQUENCE</scope>
    <source>
        <strain evidence="3">9144</strain>
    </source>
</reference>
<dbReference type="Proteomes" id="UP001219525">
    <property type="component" value="Unassembled WGS sequence"/>
</dbReference>
<evidence type="ECO:0000313" key="3">
    <source>
        <dbReference type="EMBL" id="KAJ7226056.1"/>
    </source>
</evidence>
<evidence type="ECO:0000256" key="2">
    <source>
        <dbReference type="SAM" id="Phobius"/>
    </source>
</evidence>
<name>A0AAD6YQ89_9AGAR</name>
<feature type="transmembrane region" description="Helical" evidence="2">
    <location>
        <begin position="71"/>
        <end position="89"/>
    </location>
</feature>
<keyword evidence="2" id="KW-0472">Membrane</keyword>
<feature type="region of interest" description="Disordered" evidence="1">
    <location>
        <begin position="296"/>
        <end position="333"/>
    </location>
</feature>
<accession>A0AAD6YQ89</accession>
<organism evidence="3 4">
    <name type="scientific">Mycena pura</name>
    <dbReference type="NCBI Taxonomy" id="153505"/>
    <lineage>
        <taxon>Eukaryota</taxon>
        <taxon>Fungi</taxon>
        <taxon>Dikarya</taxon>
        <taxon>Basidiomycota</taxon>
        <taxon>Agaricomycotina</taxon>
        <taxon>Agaricomycetes</taxon>
        <taxon>Agaricomycetidae</taxon>
        <taxon>Agaricales</taxon>
        <taxon>Marasmiineae</taxon>
        <taxon>Mycenaceae</taxon>
        <taxon>Mycena</taxon>
    </lineage>
</organism>
<evidence type="ECO:0000313" key="4">
    <source>
        <dbReference type="Proteomes" id="UP001219525"/>
    </source>
</evidence>
<comment type="caution">
    <text evidence="3">The sequence shown here is derived from an EMBL/GenBank/DDBJ whole genome shotgun (WGS) entry which is preliminary data.</text>
</comment>
<gene>
    <name evidence="3" type="ORF">GGX14DRAFT_539809</name>
</gene>
<dbReference type="AlphaFoldDB" id="A0AAD6YQ89"/>
<evidence type="ECO:0000256" key="1">
    <source>
        <dbReference type="SAM" id="MobiDB-lite"/>
    </source>
</evidence>